<accession>A0A119CZ56</accession>
<organism evidence="2">
    <name type="scientific">Shewanella frigidimarina</name>
    <dbReference type="NCBI Taxonomy" id="56812"/>
    <lineage>
        <taxon>Bacteria</taxon>
        <taxon>Pseudomonadati</taxon>
        <taxon>Pseudomonadota</taxon>
        <taxon>Gammaproteobacteria</taxon>
        <taxon>Alteromonadales</taxon>
        <taxon>Shewanellaceae</taxon>
        <taxon>Shewanella</taxon>
    </lineage>
</organism>
<reference evidence="2 3" key="1">
    <citation type="submission" date="2016-01" db="EMBL/GenBank/DDBJ databases">
        <title>Draft genome of the antarctic isolate Shewanella frigidimarina Ag06-30.</title>
        <authorList>
            <person name="Parmeciano Di Noto G."/>
            <person name="Vazquez S."/>
            <person name="Mac Cormack W."/>
            <person name="Iriarte A."/>
            <person name="Quiroga C."/>
        </authorList>
    </citation>
    <scope>NUCLEOTIDE SEQUENCE [LARGE SCALE GENOMIC DNA]</scope>
    <source>
        <strain evidence="2 3">Ag06-30</strain>
    </source>
</reference>
<keyword evidence="1" id="KW-0732">Signal</keyword>
<name>A0A119CZ56_SHEFR</name>
<evidence type="ECO:0000313" key="2">
    <source>
        <dbReference type="EMBL" id="KVX00773.1"/>
    </source>
</evidence>
<dbReference type="InterPro" id="IPR018635">
    <property type="entry name" value="UPF0319"/>
</dbReference>
<dbReference type="EMBL" id="LRDC01000035">
    <property type="protein sequence ID" value="KVX00773.1"/>
    <property type="molecule type" value="Genomic_DNA"/>
</dbReference>
<feature type="signal peptide" evidence="1">
    <location>
        <begin position="1"/>
        <end position="19"/>
    </location>
</feature>
<protein>
    <recommendedName>
        <fullName evidence="4">DUF2057 domain-containing protein</fullName>
    </recommendedName>
</protein>
<gene>
    <name evidence="2" type="ORF">AWJ07_19770</name>
</gene>
<dbReference type="Pfam" id="PF09829">
    <property type="entry name" value="DUF2057"/>
    <property type="match status" value="1"/>
</dbReference>
<evidence type="ECO:0000256" key="1">
    <source>
        <dbReference type="SAM" id="SignalP"/>
    </source>
</evidence>
<comment type="caution">
    <text evidence="2">The sequence shown here is derived from an EMBL/GenBank/DDBJ whole genome shotgun (WGS) entry which is preliminary data.</text>
</comment>
<evidence type="ECO:0000313" key="3">
    <source>
        <dbReference type="Proteomes" id="UP000055702"/>
    </source>
</evidence>
<dbReference type="RefSeq" id="WP_059746739.1">
    <property type="nucleotide sequence ID" value="NZ_JBOZOX010000003.1"/>
</dbReference>
<dbReference type="AlphaFoldDB" id="A0A119CZ56"/>
<proteinExistence type="predicted"/>
<evidence type="ECO:0008006" key="4">
    <source>
        <dbReference type="Google" id="ProtNLM"/>
    </source>
</evidence>
<sequence>MKKFIAITLLSLASSVSMAATISLPDYLIFTAIDGKSVSNSAQMEVSPGQHLIELQFYDVFSSGADDTNFIKSDALYWSLHLTKDEDIQVRSKEIFSSTNAKKFIALPVITLDRDSVKGENVKLVNHEELMAIIMKQHSQMMQQ</sequence>
<dbReference type="Proteomes" id="UP000055702">
    <property type="component" value="Unassembled WGS sequence"/>
</dbReference>
<feature type="chain" id="PRO_5007161890" description="DUF2057 domain-containing protein" evidence="1">
    <location>
        <begin position="20"/>
        <end position="144"/>
    </location>
</feature>